<reference evidence="2" key="1">
    <citation type="journal article" date="2019" name="Int. J. Syst. Evol. Microbiol.">
        <title>The Global Catalogue of Microorganisms (GCM) 10K type strain sequencing project: providing services to taxonomists for standard genome sequencing and annotation.</title>
        <authorList>
            <consortium name="The Broad Institute Genomics Platform"/>
            <consortium name="The Broad Institute Genome Sequencing Center for Infectious Disease"/>
            <person name="Wu L."/>
            <person name="Ma J."/>
        </authorList>
    </citation>
    <scope>NUCLEOTIDE SEQUENCE [LARGE SCALE GENOMIC DNA]</scope>
    <source>
        <strain evidence="2">JCM 4358</strain>
    </source>
</reference>
<evidence type="ECO:0000313" key="1">
    <source>
        <dbReference type="EMBL" id="GAA2386538.1"/>
    </source>
</evidence>
<protein>
    <submittedName>
        <fullName evidence="1">Uncharacterized protein</fullName>
    </submittedName>
</protein>
<proteinExistence type="predicted"/>
<dbReference type="RefSeq" id="WP_086852324.1">
    <property type="nucleotide sequence ID" value="NZ_BAAASE010000001.1"/>
</dbReference>
<name>A0ABP5UV06_9ACTN</name>
<gene>
    <name evidence="1" type="ORF">GCM10010255_12370</name>
</gene>
<dbReference type="EMBL" id="BAAASE010000001">
    <property type="protein sequence ID" value="GAA2386538.1"/>
    <property type="molecule type" value="Genomic_DNA"/>
</dbReference>
<evidence type="ECO:0000313" key="2">
    <source>
        <dbReference type="Proteomes" id="UP001499986"/>
    </source>
</evidence>
<comment type="caution">
    <text evidence="1">The sequence shown here is derived from an EMBL/GenBank/DDBJ whole genome shotgun (WGS) entry which is preliminary data.</text>
</comment>
<sequence length="130" mass="14104">MFALAAVQALLPLWLEFTDSDIAAPVLDDHVRLPSAIHHNALAMVALNFVAALALTHAFRSASDLPARLMYAVAATAHRWWDCLLYVIGLVLRLTGMAPQQPPRPPLPAVALPRSCALTVLMHRVQPCAP</sequence>
<organism evidence="1 2">
    <name type="scientific">Streptomyces coeruleofuscus</name>
    <dbReference type="NCBI Taxonomy" id="66879"/>
    <lineage>
        <taxon>Bacteria</taxon>
        <taxon>Bacillati</taxon>
        <taxon>Actinomycetota</taxon>
        <taxon>Actinomycetes</taxon>
        <taxon>Kitasatosporales</taxon>
        <taxon>Streptomycetaceae</taxon>
        <taxon>Streptomyces</taxon>
    </lineage>
</organism>
<keyword evidence="2" id="KW-1185">Reference proteome</keyword>
<dbReference type="Proteomes" id="UP001499986">
    <property type="component" value="Unassembled WGS sequence"/>
</dbReference>
<accession>A0ABP5UV06</accession>